<dbReference type="RefSeq" id="WP_390248503.1">
    <property type="nucleotide sequence ID" value="NZ_JBHSDT010000001.1"/>
</dbReference>
<accession>A0ABV8WR31</accession>
<feature type="coiled-coil region" evidence="1">
    <location>
        <begin position="186"/>
        <end position="225"/>
    </location>
</feature>
<dbReference type="InterPro" id="IPR018721">
    <property type="entry name" value="DUF2252"/>
</dbReference>
<dbReference type="Proteomes" id="UP001595882">
    <property type="component" value="Unassembled WGS sequence"/>
</dbReference>
<protein>
    <submittedName>
        <fullName evidence="2">DUF2252 domain-containing protein</fullName>
    </submittedName>
</protein>
<reference evidence="3" key="1">
    <citation type="journal article" date="2019" name="Int. J. Syst. Evol. Microbiol.">
        <title>The Global Catalogue of Microorganisms (GCM) 10K type strain sequencing project: providing services to taxonomists for standard genome sequencing and annotation.</title>
        <authorList>
            <consortium name="The Broad Institute Genomics Platform"/>
            <consortium name="The Broad Institute Genome Sequencing Center for Infectious Disease"/>
            <person name="Wu L."/>
            <person name="Ma J."/>
        </authorList>
    </citation>
    <scope>NUCLEOTIDE SEQUENCE [LARGE SCALE GENOMIC DNA]</scope>
    <source>
        <strain evidence="3">CCUG 37865</strain>
    </source>
</reference>
<evidence type="ECO:0000256" key="1">
    <source>
        <dbReference type="SAM" id="Coils"/>
    </source>
</evidence>
<keyword evidence="3" id="KW-1185">Reference proteome</keyword>
<dbReference type="Pfam" id="PF10009">
    <property type="entry name" value="DUF2252"/>
    <property type="match status" value="1"/>
</dbReference>
<comment type="caution">
    <text evidence="2">The sequence shown here is derived from an EMBL/GenBank/DDBJ whole genome shotgun (WGS) entry which is preliminary data.</text>
</comment>
<dbReference type="SUPFAM" id="SSF56112">
    <property type="entry name" value="Protein kinase-like (PK-like)"/>
    <property type="match status" value="1"/>
</dbReference>
<organism evidence="2 3">
    <name type="scientific">Gracilibacillus xinjiangensis</name>
    <dbReference type="NCBI Taxonomy" id="1193282"/>
    <lineage>
        <taxon>Bacteria</taxon>
        <taxon>Bacillati</taxon>
        <taxon>Bacillota</taxon>
        <taxon>Bacilli</taxon>
        <taxon>Bacillales</taxon>
        <taxon>Bacillaceae</taxon>
        <taxon>Gracilibacillus</taxon>
    </lineage>
</organism>
<evidence type="ECO:0000313" key="2">
    <source>
        <dbReference type="EMBL" id="MFC4401687.1"/>
    </source>
</evidence>
<dbReference type="PANTHER" id="PTHR39441">
    <property type="entry name" value="DUF2252 DOMAIN-CONTAINING PROTEIN"/>
    <property type="match status" value="1"/>
</dbReference>
<dbReference type="PANTHER" id="PTHR39441:SF1">
    <property type="entry name" value="DUF2252 DOMAIN-CONTAINING PROTEIN"/>
    <property type="match status" value="1"/>
</dbReference>
<dbReference type="EMBL" id="JBHSDT010000001">
    <property type="protein sequence ID" value="MFC4401687.1"/>
    <property type="molecule type" value="Genomic_DNA"/>
</dbReference>
<dbReference type="InterPro" id="IPR011009">
    <property type="entry name" value="Kinase-like_dom_sf"/>
</dbReference>
<gene>
    <name evidence="2" type="ORF">ACFOY7_01055</name>
</gene>
<evidence type="ECO:0000313" key="3">
    <source>
        <dbReference type="Proteomes" id="UP001595882"/>
    </source>
</evidence>
<proteinExistence type="predicted"/>
<sequence>MVIDIQEKVRKTNRILRKQSIRTILEQLDDYVMGLSKQDRRKKYDKMKQNAYNFYRGSAYLFYYDVTKIPFAFHTEPSAPTWIMGDMHFDNFSSFQDEDGQLVFDVDDFDEGYLGSYLYDLLRMVVSIRLLTEQQGFSDSAIRDELVTAFLKAYCKQIKRFANREEDPRTTSFTVENTKGPVKKVLKKLEERKATHELEKQTILNNEGKRVFNRAKEKLEEVTQKEYKDISGNWSQYIASIPKEMVRDEAHYQIKDIVRKLGSGVASTGLKRYYVLIEGTNNNETLDDIILEVKEARPAIPAYFVEYNQSFWEQYAHQGKRVIHTQKAMHHKADEYLGYLTIGNREFYVRERCAYDKDIDPKHLNGVKPIKQAVKVMGKIAAKIHARADQDINEELLSYHSEDAINEVIERDRTQFIQELVSWSRFYKHQVERDYELFLEWLETDFYKKN</sequence>
<name>A0ABV8WR31_9BACI</name>
<keyword evidence="1" id="KW-0175">Coiled coil</keyword>